<evidence type="ECO:0000259" key="4">
    <source>
        <dbReference type="PROSITE" id="PS01124"/>
    </source>
</evidence>
<dbReference type="Gene3D" id="1.10.10.60">
    <property type="entry name" value="Homeodomain-like"/>
    <property type="match status" value="2"/>
</dbReference>
<dbReference type="PROSITE" id="PS01124">
    <property type="entry name" value="HTH_ARAC_FAMILY_2"/>
    <property type="match status" value="1"/>
</dbReference>
<evidence type="ECO:0000313" key="5">
    <source>
        <dbReference type="EMBL" id="WZN49054.1"/>
    </source>
</evidence>
<accession>A0ABZ2ZF24</accession>
<name>A0ABZ2ZF24_9BACT</name>
<evidence type="ECO:0000256" key="1">
    <source>
        <dbReference type="ARBA" id="ARBA00023015"/>
    </source>
</evidence>
<dbReference type="RefSeq" id="WP_341843629.1">
    <property type="nucleotide sequence ID" value="NZ_CP149792.1"/>
</dbReference>
<protein>
    <submittedName>
        <fullName evidence="5">AraC family transcriptional regulator</fullName>
    </submittedName>
</protein>
<reference evidence="5 6" key="1">
    <citation type="submission" date="2024-03" db="EMBL/GenBank/DDBJ databases">
        <title>Chitinophaga caseinilytica sp. nov., a casein hydrolysing bacterium isolated from forest soil.</title>
        <authorList>
            <person name="Lee D.S."/>
            <person name="Han D.M."/>
            <person name="Baek J.H."/>
            <person name="Choi D.G."/>
            <person name="Jeon J.H."/>
            <person name="Jeon C.O."/>
        </authorList>
    </citation>
    <scope>NUCLEOTIDE SEQUENCE [LARGE SCALE GENOMIC DNA]</scope>
    <source>
        <strain evidence="5 6">KACC 19118</strain>
    </source>
</reference>
<dbReference type="SUPFAM" id="SSF46689">
    <property type="entry name" value="Homeodomain-like"/>
    <property type="match status" value="2"/>
</dbReference>
<dbReference type="SMART" id="SM00342">
    <property type="entry name" value="HTH_ARAC"/>
    <property type="match status" value="1"/>
</dbReference>
<dbReference type="InterPro" id="IPR009057">
    <property type="entry name" value="Homeodomain-like_sf"/>
</dbReference>
<keyword evidence="2" id="KW-0238">DNA-binding</keyword>
<dbReference type="PANTHER" id="PTHR43280:SF28">
    <property type="entry name" value="HTH-TYPE TRANSCRIPTIONAL ACTIVATOR RHAS"/>
    <property type="match status" value="1"/>
</dbReference>
<dbReference type="Proteomes" id="UP001449657">
    <property type="component" value="Chromosome"/>
</dbReference>
<feature type="domain" description="HTH araC/xylS-type" evidence="4">
    <location>
        <begin position="29"/>
        <end position="126"/>
    </location>
</feature>
<dbReference type="EMBL" id="CP150096">
    <property type="protein sequence ID" value="WZN49054.1"/>
    <property type="molecule type" value="Genomic_DNA"/>
</dbReference>
<keyword evidence="1" id="KW-0805">Transcription regulation</keyword>
<evidence type="ECO:0000256" key="2">
    <source>
        <dbReference type="ARBA" id="ARBA00023125"/>
    </source>
</evidence>
<organism evidence="5 6">
    <name type="scientific">Chitinophaga caseinilytica</name>
    <dbReference type="NCBI Taxonomy" id="2267521"/>
    <lineage>
        <taxon>Bacteria</taxon>
        <taxon>Pseudomonadati</taxon>
        <taxon>Bacteroidota</taxon>
        <taxon>Chitinophagia</taxon>
        <taxon>Chitinophagales</taxon>
        <taxon>Chitinophagaceae</taxon>
        <taxon>Chitinophaga</taxon>
    </lineage>
</organism>
<gene>
    <name evidence="5" type="ORF">WJU22_12825</name>
</gene>
<dbReference type="PANTHER" id="PTHR43280">
    <property type="entry name" value="ARAC-FAMILY TRANSCRIPTIONAL REGULATOR"/>
    <property type="match status" value="1"/>
</dbReference>
<dbReference type="InterPro" id="IPR018062">
    <property type="entry name" value="HTH_AraC-typ_CS"/>
</dbReference>
<sequence length="160" mass="18440">METKQLPHIAQSPAQAEEYPKVYLYRRIVQAKLYIDANYAEEIDLDNISDEAYFSKFHFIRLFKSIYGKTPHQYLQATRIDAARQLLRDNKPVAEACFSVGFQSLTSFSGLFKKLTGETPSAFLLRQKSVREQIRATPLSFIPGCYAHRLGLHENSNFEE</sequence>
<dbReference type="InterPro" id="IPR018060">
    <property type="entry name" value="HTH_AraC"/>
</dbReference>
<keyword evidence="6" id="KW-1185">Reference proteome</keyword>
<dbReference type="PROSITE" id="PS00041">
    <property type="entry name" value="HTH_ARAC_FAMILY_1"/>
    <property type="match status" value="1"/>
</dbReference>
<evidence type="ECO:0000256" key="3">
    <source>
        <dbReference type="ARBA" id="ARBA00023163"/>
    </source>
</evidence>
<dbReference type="Pfam" id="PF12833">
    <property type="entry name" value="HTH_18"/>
    <property type="match status" value="1"/>
</dbReference>
<proteinExistence type="predicted"/>
<keyword evidence="3" id="KW-0804">Transcription</keyword>
<evidence type="ECO:0000313" key="6">
    <source>
        <dbReference type="Proteomes" id="UP001449657"/>
    </source>
</evidence>